<dbReference type="EMBL" id="JXXN02000484">
    <property type="protein sequence ID" value="THD27241.1"/>
    <property type="molecule type" value="Genomic_DNA"/>
</dbReference>
<feature type="compositionally biased region" description="Polar residues" evidence="1">
    <location>
        <begin position="342"/>
        <end position="356"/>
    </location>
</feature>
<feature type="compositionally biased region" description="Polar residues" evidence="1">
    <location>
        <begin position="938"/>
        <end position="961"/>
    </location>
</feature>
<feature type="region of interest" description="Disordered" evidence="1">
    <location>
        <begin position="938"/>
        <end position="986"/>
    </location>
</feature>
<dbReference type="GO" id="GO:0045334">
    <property type="term" value="C:clathrin-coated endocytic vesicle"/>
    <property type="evidence" value="ECO:0007669"/>
    <property type="project" value="TreeGrafter"/>
</dbReference>
<feature type="compositionally biased region" description="Basic and acidic residues" evidence="1">
    <location>
        <begin position="436"/>
        <end position="449"/>
    </location>
</feature>
<comment type="caution">
    <text evidence="3">The sequence shown here is derived from an EMBL/GenBank/DDBJ whole genome shotgun (WGS) entry which is preliminary data.</text>
</comment>
<sequence length="1054" mass="117658">MICSHLVETNVAICRNLRFENASVLLAGIMHLLNGMKFCWVSEQGLLCKQRWIFRVNCLDCLDRTNVVQCLFAEIAMATQLRKFGILGPDDHLPASFIRAMQRIWANNGDAISQQYAGTIAMKGDYTRTGERTMNGMMRDGVSSMNRYYLRFRELARQAAIDLFLGHDDSPELVLFRSGAGLKSASLQVREENFKTLIHRCRDMLLKPEEKGLSECLLITYSELHFDPQFVNTLLIVTDQYLHFIRTDGSTKSRCPVYVRIPVNAIERLELGLEPSVFRSRYHVLRVFYKRPLPDEAQPVNLNEAAPISSAAGAVGITEPDDLDFEFPPSQLAGSNPELYESSASESARCPEQNTSDVELLESHYAERQLQQQQQQQRISQFLEQVDPQFPDPLNTEAVQSVSNLTKTTIVTAKNNSTTGPSGSTKPIKNTPPRTTETKPPSDRTEQQSRRTIRFSRPGSTARHFLAFTQPNVRLFNTVLVPVPLGDETVQALNVVAAMILVAVRSTNGHAELVEHPKRTKLERLRQAAVPQSYLPKVNSEQLFCDLLMEGWTRTGFSIRQKRKDKKSIEADDPSLSSDGNDLTESSRCRLVPTGRDMPSRVDRLRQRLNQIKLPDIRFRLGKRPELGSDFVAPNITDAVERVSANTEQPSAARLPVMADGTTKPSAALPAQERPSPLPHAQTVAQSEPSRLLAGLARFVQRPLVGGKRSDEPGRPQQIHSDASVSSDDGTPQVHARPSSAKNSGPSDWSQSENDLPIYAEGEESDRDRGYADDEYEEGVADDDDDDIVDDDVIDDDEEEEDASETEVNGTGVMAEANCPPEIVQPTLTVVPQPSHVRAMHQRSRSEVYTIQSTDERLGGGLQSFKYGDTDDVQKICRPSRVSQILREANYKPLRSSLPKLASVNRHRLMYERISSITGKAWQSGVLSQRDWQSELSLSTTRAPVSPNGSTGLSDLPQPTSSKRDAEITSSRRDSPAVTLSTTDKDANDELLSAEARASQYSLVRSDNMPEIVLDNARQVDRLRKKQLASLIRLDEIRHDTCPERAVSTRFLIF</sequence>
<feature type="region of interest" description="Disordered" evidence="1">
    <location>
        <begin position="563"/>
        <end position="598"/>
    </location>
</feature>
<dbReference type="GO" id="GO:0043812">
    <property type="term" value="F:phosphatidylinositol-4-phosphate phosphatase activity"/>
    <property type="evidence" value="ECO:0007669"/>
    <property type="project" value="TreeGrafter"/>
</dbReference>
<organism evidence="3 4">
    <name type="scientific">Fasciola hepatica</name>
    <name type="common">Liver fluke</name>
    <dbReference type="NCBI Taxonomy" id="6192"/>
    <lineage>
        <taxon>Eukaryota</taxon>
        <taxon>Metazoa</taxon>
        <taxon>Spiralia</taxon>
        <taxon>Lophotrochozoa</taxon>
        <taxon>Platyhelminthes</taxon>
        <taxon>Trematoda</taxon>
        <taxon>Digenea</taxon>
        <taxon>Plagiorchiida</taxon>
        <taxon>Echinostomata</taxon>
        <taxon>Echinostomatoidea</taxon>
        <taxon>Fasciolidae</taxon>
        <taxon>Fasciola</taxon>
    </lineage>
</organism>
<dbReference type="GO" id="GO:0005769">
    <property type="term" value="C:early endosome"/>
    <property type="evidence" value="ECO:0007669"/>
    <property type="project" value="TreeGrafter"/>
</dbReference>
<feature type="compositionally biased region" description="Polar residues" evidence="1">
    <location>
        <begin position="718"/>
        <end position="730"/>
    </location>
</feature>
<evidence type="ECO:0000256" key="1">
    <source>
        <dbReference type="SAM" id="MobiDB-lite"/>
    </source>
</evidence>
<reference evidence="3" key="1">
    <citation type="submission" date="2019-03" db="EMBL/GenBank/DDBJ databases">
        <title>Improved annotation for the trematode Fasciola hepatica.</title>
        <authorList>
            <person name="Choi Y.-J."/>
            <person name="Martin J."/>
            <person name="Mitreva M."/>
        </authorList>
    </citation>
    <scope>NUCLEOTIDE SEQUENCE [LARGE SCALE GENOMIC DNA]</scope>
</reference>
<feature type="region of interest" description="Disordered" evidence="1">
    <location>
        <begin position="644"/>
        <end position="687"/>
    </location>
</feature>
<evidence type="ECO:0000259" key="2">
    <source>
        <dbReference type="PROSITE" id="PS50275"/>
    </source>
</evidence>
<feature type="region of interest" description="Disordered" evidence="1">
    <location>
        <begin position="705"/>
        <end position="771"/>
    </location>
</feature>
<accession>A0A4E0RKX9</accession>
<protein>
    <submittedName>
        <fullName evidence="3">Phosphatidylinositide phosphatase SAC2</fullName>
    </submittedName>
</protein>
<dbReference type="AlphaFoldDB" id="A0A4E0RKX9"/>
<name>A0A4E0RKX9_FASHE</name>
<feature type="compositionally biased region" description="Polar residues" evidence="1">
    <location>
        <begin position="740"/>
        <end position="754"/>
    </location>
</feature>
<dbReference type="GO" id="GO:2001135">
    <property type="term" value="P:regulation of endocytic recycling"/>
    <property type="evidence" value="ECO:0007669"/>
    <property type="project" value="TreeGrafter"/>
</dbReference>
<feature type="compositionally biased region" description="Polar residues" evidence="1">
    <location>
        <begin position="575"/>
        <end position="586"/>
    </location>
</feature>
<feature type="compositionally biased region" description="Polar residues" evidence="1">
    <location>
        <begin position="412"/>
        <end position="435"/>
    </location>
</feature>
<dbReference type="PANTHER" id="PTHR45662:SF8">
    <property type="entry name" value="PHOSPHATIDYLINOSITIDE PHOSPHATASE SAC2"/>
    <property type="match status" value="1"/>
</dbReference>
<dbReference type="Proteomes" id="UP000230066">
    <property type="component" value="Unassembled WGS sequence"/>
</dbReference>
<dbReference type="PANTHER" id="PTHR45662">
    <property type="entry name" value="PHOSPHATIDYLINOSITIDE PHOSPHATASE SAC1"/>
    <property type="match status" value="1"/>
</dbReference>
<proteinExistence type="predicted"/>
<dbReference type="InterPro" id="IPR002013">
    <property type="entry name" value="SAC_dom"/>
</dbReference>
<feature type="region of interest" description="Disordered" evidence="1">
    <location>
        <begin position="325"/>
        <end position="356"/>
    </location>
</feature>
<dbReference type="GO" id="GO:0046856">
    <property type="term" value="P:phosphatidylinositol dephosphorylation"/>
    <property type="evidence" value="ECO:0007669"/>
    <property type="project" value="TreeGrafter"/>
</dbReference>
<keyword evidence="4" id="KW-1185">Reference proteome</keyword>
<feature type="region of interest" description="Disordered" evidence="1">
    <location>
        <begin position="412"/>
        <end position="451"/>
    </location>
</feature>
<feature type="compositionally biased region" description="Basic and acidic residues" evidence="1">
    <location>
        <begin position="962"/>
        <end position="975"/>
    </location>
</feature>
<gene>
    <name evidence="3" type="ORF">D915_001913</name>
</gene>
<feature type="domain" description="SAC" evidence="2">
    <location>
        <begin position="1"/>
        <end position="118"/>
    </location>
</feature>
<evidence type="ECO:0000313" key="4">
    <source>
        <dbReference type="Proteomes" id="UP000230066"/>
    </source>
</evidence>
<evidence type="ECO:0000313" key="3">
    <source>
        <dbReference type="EMBL" id="THD27241.1"/>
    </source>
</evidence>
<dbReference type="PROSITE" id="PS50275">
    <property type="entry name" value="SAC"/>
    <property type="match status" value="1"/>
</dbReference>